<keyword evidence="4" id="KW-0961">Cell wall biogenesis/degradation</keyword>
<dbReference type="OrthoDB" id="1887033at2759"/>
<evidence type="ECO:0000313" key="7">
    <source>
        <dbReference type="EMBL" id="PMD36320.1"/>
    </source>
</evidence>
<dbReference type="GO" id="GO:0071555">
    <property type="term" value="P:cell wall organization"/>
    <property type="evidence" value="ECO:0007669"/>
    <property type="project" value="UniProtKB-KW"/>
</dbReference>
<dbReference type="PANTHER" id="PTHR31297:SF13">
    <property type="entry name" value="PUTATIVE-RELATED"/>
    <property type="match status" value="1"/>
</dbReference>
<evidence type="ECO:0000256" key="2">
    <source>
        <dbReference type="ARBA" id="ARBA00022801"/>
    </source>
</evidence>
<dbReference type="STRING" id="1149755.A0A2J6RCS9"/>
<dbReference type="Gene3D" id="3.20.20.80">
    <property type="entry name" value="Glycosidases"/>
    <property type="match status" value="1"/>
</dbReference>
<accession>A0A2J6RCS9</accession>
<keyword evidence="8" id="KW-1185">Reference proteome</keyword>
<dbReference type="FunFam" id="3.20.20.80:FF:000130">
    <property type="entry name" value="Endoglucanase C"/>
    <property type="match status" value="1"/>
</dbReference>
<dbReference type="EMBL" id="KZ613951">
    <property type="protein sequence ID" value="PMD36320.1"/>
    <property type="molecule type" value="Genomic_DNA"/>
</dbReference>
<dbReference type="InterPro" id="IPR001547">
    <property type="entry name" value="Glyco_hydro_5"/>
</dbReference>
<evidence type="ECO:0000256" key="4">
    <source>
        <dbReference type="ARBA" id="ARBA00023316"/>
    </source>
</evidence>
<keyword evidence="3 5" id="KW-0326">Glycosidase</keyword>
<dbReference type="Proteomes" id="UP000235786">
    <property type="component" value="Unassembled WGS sequence"/>
</dbReference>
<evidence type="ECO:0000256" key="1">
    <source>
        <dbReference type="ARBA" id="ARBA00005641"/>
    </source>
</evidence>
<proteinExistence type="inferred from homology"/>
<evidence type="ECO:0000313" key="8">
    <source>
        <dbReference type="Proteomes" id="UP000235786"/>
    </source>
</evidence>
<sequence length="454" mass="52730">MSNGFLRVEGEKVVDEKGNTVILRGAGLGGWMNMENFITGYPGHEFQHRAAMLQVLGKEKQEFFFDKFLEYFFMEDDAKFFASLGLNCIRLPFNYRHFEDDMNPRVLKKSGFKHLDRVIDLCTKHKIYTILDMHALPGGQNPDWHSDSGSNYAAFWDQKDYQDRAVWLWEQIPTHYKSNPWVAGYNPLNEPCDALHHRLPAFYDRIEPVIRAIDPHHILWLDGNTFAMEWKSFTHVLPNAAYSIHDYAAMGFPSGERFKGTPEQISSLERTFLRKASFMQTHKVVAWNGEFGPDRYNLLGAQLKIYDKYQIPWSIWLYKDIGVQGMVYTNPDSLWNKTIQPFLEKKRRLQLDSWGKYPSAEISALISPLAKFIDEVCPEATNTYPTPWNTQRHLARAVMETFMAQAFALEFAGLFKDFSLEELDEAAKSFRFDRCVQREGLNKIMSEHAKGREA</sequence>
<evidence type="ECO:0000256" key="3">
    <source>
        <dbReference type="ARBA" id="ARBA00023295"/>
    </source>
</evidence>
<organism evidence="7 8">
    <name type="scientific">Hyaloscypha variabilis (strain UAMH 11265 / GT02V1 / F)</name>
    <name type="common">Meliniomyces variabilis</name>
    <dbReference type="NCBI Taxonomy" id="1149755"/>
    <lineage>
        <taxon>Eukaryota</taxon>
        <taxon>Fungi</taxon>
        <taxon>Dikarya</taxon>
        <taxon>Ascomycota</taxon>
        <taxon>Pezizomycotina</taxon>
        <taxon>Leotiomycetes</taxon>
        <taxon>Helotiales</taxon>
        <taxon>Hyaloscyphaceae</taxon>
        <taxon>Hyaloscypha</taxon>
        <taxon>Hyaloscypha variabilis</taxon>
    </lineage>
</organism>
<dbReference type="PANTHER" id="PTHR31297">
    <property type="entry name" value="GLUCAN ENDO-1,6-BETA-GLUCOSIDASE B"/>
    <property type="match status" value="1"/>
</dbReference>
<evidence type="ECO:0000256" key="5">
    <source>
        <dbReference type="RuleBase" id="RU361153"/>
    </source>
</evidence>
<protein>
    <submittedName>
        <fullName evidence="7">Glycoside hydrolase family 5 protein</fullName>
    </submittedName>
</protein>
<comment type="similarity">
    <text evidence="1 5">Belongs to the glycosyl hydrolase 5 (cellulase A) family.</text>
</comment>
<dbReference type="GO" id="GO:0009251">
    <property type="term" value="P:glucan catabolic process"/>
    <property type="evidence" value="ECO:0007669"/>
    <property type="project" value="TreeGrafter"/>
</dbReference>
<dbReference type="InterPro" id="IPR050386">
    <property type="entry name" value="Glycosyl_hydrolase_5"/>
</dbReference>
<gene>
    <name evidence="7" type="ORF">L207DRAFT_556684</name>
</gene>
<dbReference type="GO" id="GO:0009986">
    <property type="term" value="C:cell surface"/>
    <property type="evidence" value="ECO:0007669"/>
    <property type="project" value="TreeGrafter"/>
</dbReference>
<dbReference type="Pfam" id="PF00150">
    <property type="entry name" value="Cellulase"/>
    <property type="match status" value="1"/>
</dbReference>
<dbReference type="AlphaFoldDB" id="A0A2J6RCS9"/>
<reference evidence="7 8" key="1">
    <citation type="submission" date="2016-04" db="EMBL/GenBank/DDBJ databases">
        <title>A degradative enzymes factory behind the ericoid mycorrhizal symbiosis.</title>
        <authorList>
            <consortium name="DOE Joint Genome Institute"/>
            <person name="Martino E."/>
            <person name="Morin E."/>
            <person name="Grelet G."/>
            <person name="Kuo A."/>
            <person name="Kohler A."/>
            <person name="Daghino S."/>
            <person name="Barry K."/>
            <person name="Choi C."/>
            <person name="Cichocki N."/>
            <person name="Clum A."/>
            <person name="Copeland A."/>
            <person name="Hainaut M."/>
            <person name="Haridas S."/>
            <person name="Labutti K."/>
            <person name="Lindquist E."/>
            <person name="Lipzen A."/>
            <person name="Khouja H.-R."/>
            <person name="Murat C."/>
            <person name="Ohm R."/>
            <person name="Olson A."/>
            <person name="Spatafora J."/>
            <person name="Veneault-Fourrey C."/>
            <person name="Henrissat B."/>
            <person name="Grigoriev I."/>
            <person name="Martin F."/>
            <person name="Perotto S."/>
        </authorList>
    </citation>
    <scope>NUCLEOTIDE SEQUENCE [LARGE SCALE GENOMIC DNA]</scope>
    <source>
        <strain evidence="7 8">F</strain>
    </source>
</reference>
<feature type="domain" description="Glycoside hydrolase family 5" evidence="6">
    <location>
        <begin position="75"/>
        <end position="319"/>
    </location>
</feature>
<dbReference type="GO" id="GO:0005576">
    <property type="term" value="C:extracellular region"/>
    <property type="evidence" value="ECO:0007669"/>
    <property type="project" value="TreeGrafter"/>
</dbReference>
<dbReference type="GO" id="GO:0008422">
    <property type="term" value="F:beta-glucosidase activity"/>
    <property type="evidence" value="ECO:0007669"/>
    <property type="project" value="TreeGrafter"/>
</dbReference>
<keyword evidence="2 5" id="KW-0378">Hydrolase</keyword>
<evidence type="ECO:0000259" key="6">
    <source>
        <dbReference type="Pfam" id="PF00150"/>
    </source>
</evidence>
<name>A0A2J6RCS9_HYAVF</name>
<dbReference type="InterPro" id="IPR017853">
    <property type="entry name" value="GH"/>
</dbReference>
<dbReference type="SUPFAM" id="SSF51445">
    <property type="entry name" value="(Trans)glycosidases"/>
    <property type="match status" value="1"/>
</dbReference>